<comment type="pathway">
    <text evidence="8">Membrane lipid metabolism; glycerophospholipid metabolism.</text>
</comment>
<dbReference type="InterPro" id="IPR011128">
    <property type="entry name" value="G3P_DH_NAD-dep_N"/>
</dbReference>
<dbReference type="EMBL" id="QQZY01000006">
    <property type="protein sequence ID" value="RDI73839.1"/>
    <property type="molecule type" value="Genomic_DNA"/>
</dbReference>
<evidence type="ECO:0000313" key="17">
    <source>
        <dbReference type="Proteomes" id="UP000254134"/>
    </source>
</evidence>
<dbReference type="AlphaFoldDB" id="A0A7M2YW87"/>
<protein>
    <recommendedName>
        <fullName evidence="8">Glycerol-3-phosphate dehydrogenase [NAD(P)+]</fullName>
        <ecNumber evidence="8">1.1.1.94</ecNumber>
    </recommendedName>
    <alternativeName>
        <fullName evidence="8">NAD(P)(+)-dependent glycerol-3-phosphate dehydrogenase</fullName>
    </alternativeName>
    <alternativeName>
        <fullName evidence="8">NAD(P)H-dependent dihydroxyacetone-phosphate reductase</fullName>
    </alternativeName>
</protein>
<dbReference type="Proteomes" id="UP000254134">
    <property type="component" value="Unassembled WGS sequence"/>
</dbReference>
<dbReference type="Gene3D" id="1.10.1040.10">
    <property type="entry name" value="N-(1-d-carboxylethyl)-l-norvaline Dehydrogenase, domain 2"/>
    <property type="match status" value="1"/>
</dbReference>
<keyword evidence="4 8" id="KW-0520">NAD</keyword>
<evidence type="ECO:0000256" key="3">
    <source>
        <dbReference type="ARBA" id="ARBA00023002"/>
    </source>
</evidence>
<keyword evidence="17" id="KW-1185">Reference proteome</keyword>
<feature type="binding site" evidence="8">
    <location>
        <position position="100"/>
    </location>
    <ligand>
        <name>sn-glycerol 3-phosphate</name>
        <dbReference type="ChEBI" id="CHEBI:57597"/>
    </ligand>
</feature>
<dbReference type="GO" id="GO:0008654">
    <property type="term" value="P:phospholipid biosynthetic process"/>
    <property type="evidence" value="ECO:0007669"/>
    <property type="project" value="UniProtKB-KW"/>
</dbReference>
<dbReference type="UniPathway" id="UPA00940"/>
<evidence type="ECO:0000256" key="7">
    <source>
        <dbReference type="ARBA" id="ARBA00023264"/>
    </source>
</evidence>
<evidence type="ECO:0000256" key="6">
    <source>
        <dbReference type="ARBA" id="ARBA00023209"/>
    </source>
</evidence>
<dbReference type="PIRSF" id="PIRSF000114">
    <property type="entry name" value="Glycerol-3-P_dh"/>
    <property type="match status" value="1"/>
</dbReference>
<dbReference type="FunFam" id="1.10.1040.10:FF:000001">
    <property type="entry name" value="Glycerol-3-phosphate dehydrogenase [NAD(P)+]"/>
    <property type="match status" value="1"/>
</dbReference>
<dbReference type="InterPro" id="IPR036291">
    <property type="entry name" value="NAD(P)-bd_dom_sf"/>
</dbReference>
<dbReference type="GO" id="GO:0047952">
    <property type="term" value="F:glycerol-3-phosphate dehydrogenase [NAD(P)+] activity"/>
    <property type="evidence" value="ECO:0007669"/>
    <property type="project" value="UniProtKB-UniRule"/>
</dbReference>
<feature type="binding site" evidence="10">
    <location>
        <position position="100"/>
    </location>
    <ligand>
        <name>substrate</name>
    </ligand>
</feature>
<dbReference type="GO" id="GO:0005975">
    <property type="term" value="P:carbohydrate metabolic process"/>
    <property type="evidence" value="ECO:0007669"/>
    <property type="project" value="InterPro"/>
</dbReference>
<feature type="binding site" evidence="11">
    <location>
        <position position="243"/>
    </location>
    <ligand>
        <name>NAD(+)</name>
        <dbReference type="ChEBI" id="CHEBI:57540"/>
    </ligand>
</feature>
<dbReference type="Pfam" id="PF07479">
    <property type="entry name" value="NAD_Gly3P_dh_C"/>
    <property type="match status" value="1"/>
</dbReference>
<dbReference type="GO" id="GO:0005829">
    <property type="term" value="C:cytosol"/>
    <property type="evidence" value="ECO:0007669"/>
    <property type="project" value="TreeGrafter"/>
</dbReference>
<dbReference type="HAMAP" id="MF_00394">
    <property type="entry name" value="NAD_Glyc3P_dehydrog"/>
    <property type="match status" value="1"/>
</dbReference>
<organism evidence="16 17">
    <name type="scientific">Gaiella occulta</name>
    <dbReference type="NCBI Taxonomy" id="1002870"/>
    <lineage>
        <taxon>Bacteria</taxon>
        <taxon>Bacillati</taxon>
        <taxon>Actinomycetota</taxon>
        <taxon>Thermoleophilia</taxon>
        <taxon>Gaiellales</taxon>
        <taxon>Gaiellaceae</taxon>
        <taxon>Gaiella</taxon>
    </lineage>
</organism>
<keyword evidence="3 8" id="KW-0560">Oxidoreductase</keyword>
<evidence type="ECO:0000256" key="11">
    <source>
        <dbReference type="PIRSR" id="PIRSR000114-3"/>
    </source>
</evidence>
<feature type="binding site" evidence="8">
    <location>
        <position position="128"/>
    </location>
    <ligand>
        <name>NADPH</name>
        <dbReference type="ChEBI" id="CHEBI:57783"/>
    </ligand>
</feature>
<feature type="binding site" evidence="8">
    <location>
        <position position="243"/>
    </location>
    <ligand>
        <name>NADPH</name>
        <dbReference type="ChEBI" id="CHEBI:57783"/>
    </ligand>
</feature>
<feature type="binding site" evidence="10">
    <location>
        <begin position="243"/>
        <end position="244"/>
    </location>
    <ligand>
        <name>substrate</name>
    </ligand>
</feature>
<proteinExistence type="inferred from homology"/>
<feature type="binding site" evidence="8">
    <location>
        <position position="269"/>
    </location>
    <ligand>
        <name>NADPH</name>
        <dbReference type="ChEBI" id="CHEBI:57783"/>
    </ligand>
</feature>
<feature type="binding site" evidence="8">
    <location>
        <position position="124"/>
    </location>
    <ligand>
        <name>sn-glycerol 3-phosphate</name>
        <dbReference type="ChEBI" id="CHEBI:57597"/>
    </ligand>
</feature>
<dbReference type="RefSeq" id="WP_114796817.1">
    <property type="nucleotide sequence ID" value="NZ_QQZY01000006.1"/>
</dbReference>
<evidence type="ECO:0000256" key="1">
    <source>
        <dbReference type="ARBA" id="ARBA00011009"/>
    </source>
</evidence>
<dbReference type="InterPro" id="IPR006109">
    <property type="entry name" value="G3P_DH_NAD-dep_C"/>
</dbReference>
<reference evidence="17" key="2">
    <citation type="journal article" date="2019" name="MicrobiologyOpen">
        <title>High-quality draft genome sequence of Gaiella occulta isolated from a 150 meter deep mineral water borehole and comparison with the genome sequences of other deep-branching lineages of the phylum Actinobacteria.</title>
        <authorList>
            <person name="Severino R."/>
            <person name="Froufe H.J.C."/>
            <person name="Barroso C."/>
            <person name="Albuquerque L."/>
            <person name="Lobo-da-Cunha A."/>
            <person name="da Costa M.S."/>
            <person name="Egas C."/>
        </authorList>
    </citation>
    <scope>NUCLEOTIDE SEQUENCE [LARGE SCALE GENOMIC DNA]</scope>
    <source>
        <strain evidence="17">F2-233</strain>
    </source>
</reference>
<sequence>MRAVVVGGGSWGTAFAALLRERGHEVTLACRDAAQAAAIAESGRNPRYLRGVDLSGIRAATIESAPIAEASLVVVAVPSAAFASVVAGLPGTAPLLSLTKGLDPATGVRLSTLVRGRPAAVLSGPNIADEIGRGLPAAAVVACDDAALALELQRAITSPGFRVYVNDDVVGVELCAAAKNVIALAAGAADGLGLGDNAKAALVTRGLAEMGRLAEVAGGRPETFAGLAGMGDLVVTCWSASGRNRRAGELIAQGTAPAQAAAQIGTVVEGLTTAPLLRDLAHRLEVEMPITEGVCAVLGGLPLTDLVASLMRREPTAE</sequence>
<evidence type="ECO:0000256" key="4">
    <source>
        <dbReference type="ARBA" id="ARBA00023027"/>
    </source>
</evidence>
<name>A0A7M2YW87_9ACTN</name>
<evidence type="ECO:0000256" key="10">
    <source>
        <dbReference type="PIRSR" id="PIRSR000114-2"/>
    </source>
</evidence>
<evidence type="ECO:0000259" key="15">
    <source>
        <dbReference type="Pfam" id="PF07479"/>
    </source>
</evidence>
<feature type="binding site" evidence="8">
    <location>
        <position position="48"/>
    </location>
    <ligand>
        <name>NADPH</name>
        <dbReference type="ChEBI" id="CHEBI:57783"/>
    </ligand>
</feature>
<dbReference type="InterPro" id="IPR006168">
    <property type="entry name" value="G3P_DH_NAD-dep"/>
</dbReference>
<feature type="binding site" evidence="8">
    <location>
        <position position="100"/>
    </location>
    <ligand>
        <name>NADPH</name>
        <dbReference type="ChEBI" id="CHEBI:57783"/>
    </ligand>
</feature>
<keyword evidence="2 8" id="KW-0444">Lipid biosynthesis</keyword>
<feature type="binding site" evidence="11">
    <location>
        <position position="128"/>
    </location>
    <ligand>
        <name>NAD(+)</name>
        <dbReference type="ChEBI" id="CHEBI:57540"/>
    </ligand>
</feature>
<keyword evidence="6 8" id="KW-0594">Phospholipid biosynthesis</keyword>
<comment type="subcellular location">
    <subcellularLocation>
        <location evidence="8">Cytoplasm</location>
    </subcellularLocation>
</comment>
<dbReference type="PROSITE" id="PS00957">
    <property type="entry name" value="NAD_G3PDH"/>
    <property type="match status" value="1"/>
</dbReference>
<dbReference type="PRINTS" id="PR00077">
    <property type="entry name" value="GPDHDRGNASE"/>
</dbReference>
<dbReference type="EC" id="1.1.1.94" evidence="8"/>
<feature type="binding site" evidence="8">
    <location>
        <position position="10"/>
    </location>
    <ligand>
        <name>NADPH</name>
        <dbReference type="ChEBI" id="CHEBI:57783"/>
    </ligand>
</feature>
<comment type="function">
    <text evidence="8">Catalyzes the reduction of the glycolytic intermediate dihydroxyacetone phosphate (DHAP) to sn-glycerol 3-phosphate (G3P), the key precursor for phospholipid synthesis.</text>
</comment>
<feature type="binding site" evidence="8">
    <location>
        <position position="31"/>
    </location>
    <ligand>
        <name>NADPH</name>
        <dbReference type="ChEBI" id="CHEBI:57783"/>
    </ligand>
</feature>
<dbReference type="NCBIfam" id="NF000940">
    <property type="entry name" value="PRK00094.1-2"/>
    <property type="match status" value="1"/>
</dbReference>
<comment type="caution">
    <text evidence="8">Lacks conserved residue(s) required for the propagation of feature annotation.</text>
</comment>
<evidence type="ECO:0000256" key="13">
    <source>
        <dbReference type="RuleBase" id="RU000439"/>
    </source>
</evidence>
<evidence type="ECO:0000259" key="14">
    <source>
        <dbReference type="Pfam" id="PF01210"/>
    </source>
</evidence>
<dbReference type="NCBIfam" id="NF000942">
    <property type="entry name" value="PRK00094.1-4"/>
    <property type="match status" value="1"/>
</dbReference>
<feature type="active site" description="Proton acceptor" evidence="8 9">
    <location>
        <position position="179"/>
    </location>
</feature>
<keyword evidence="5 8" id="KW-0443">Lipid metabolism</keyword>
<keyword evidence="8" id="KW-0521">NADP</keyword>
<dbReference type="InterPro" id="IPR013328">
    <property type="entry name" value="6PGD_dom2"/>
</dbReference>
<feature type="binding site" evidence="8">
    <location>
        <position position="11"/>
    </location>
    <ligand>
        <name>NADPH</name>
        <dbReference type="ChEBI" id="CHEBI:57783"/>
    </ligand>
</feature>
<evidence type="ECO:0000256" key="9">
    <source>
        <dbReference type="PIRSR" id="PIRSR000114-1"/>
    </source>
</evidence>
<dbReference type="SUPFAM" id="SSF51735">
    <property type="entry name" value="NAD(P)-binding Rossmann-fold domains"/>
    <property type="match status" value="1"/>
</dbReference>
<feature type="binding site" evidence="8">
    <location>
        <position position="179"/>
    </location>
    <ligand>
        <name>sn-glycerol 3-phosphate</name>
        <dbReference type="ChEBI" id="CHEBI:57597"/>
    </ligand>
</feature>
<dbReference type="SUPFAM" id="SSF48179">
    <property type="entry name" value="6-phosphogluconate dehydrogenase C-terminal domain-like"/>
    <property type="match status" value="1"/>
</dbReference>
<comment type="catalytic activity">
    <reaction evidence="8 13">
        <text>sn-glycerol 3-phosphate + NADP(+) = dihydroxyacetone phosphate + NADPH + H(+)</text>
        <dbReference type="Rhea" id="RHEA:11096"/>
        <dbReference type="ChEBI" id="CHEBI:15378"/>
        <dbReference type="ChEBI" id="CHEBI:57597"/>
        <dbReference type="ChEBI" id="CHEBI:57642"/>
        <dbReference type="ChEBI" id="CHEBI:57783"/>
        <dbReference type="ChEBI" id="CHEBI:58349"/>
        <dbReference type="EC" id="1.1.1.94"/>
    </reaction>
</comment>
<comment type="catalytic activity">
    <reaction evidence="8">
        <text>sn-glycerol 3-phosphate + NAD(+) = dihydroxyacetone phosphate + NADH + H(+)</text>
        <dbReference type="Rhea" id="RHEA:11092"/>
        <dbReference type="ChEBI" id="CHEBI:15378"/>
        <dbReference type="ChEBI" id="CHEBI:57540"/>
        <dbReference type="ChEBI" id="CHEBI:57597"/>
        <dbReference type="ChEBI" id="CHEBI:57642"/>
        <dbReference type="ChEBI" id="CHEBI:57945"/>
        <dbReference type="EC" id="1.1.1.94"/>
    </reaction>
</comment>
<dbReference type="GO" id="GO:0006650">
    <property type="term" value="P:glycerophospholipid metabolic process"/>
    <property type="evidence" value="ECO:0007669"/>
    <property type="project" value="UniProtKB-UniRule"/>
</dbReference>
<dbReference type="Pfam" id="PF01210">
    <property type="entry name" value="NAD_Gly3P_dh_N"/>
    <property type="match status" value="1"/>
</dbReference>
<comment type="caution">
    <text evidence="16">The sequence shown here is derived from an EMBL/GenBank/DDBJ whole genome shotgun (WGS) entry which is preliminary data.</text>
</comment>
<keyword evidence="7 8" id="KW-1208">Phospholipid metabolism</keyword>
<evidence type="ECO:0000256" key="5">
    <source>
        <dbReference type="ARBA" id="ARBA00023098"/>
    </source>
</evidence>
<feature type="domain" description="Glycerol-3-phosphate dehydrogenase NAD-dependent C-terminal" evidence="15">
    <location>
        <begin position="168"/>
        <end position="298"/>
    </location>
</feature>
<keyword evidence="8" id="KW-0547">Nucleotide-binding</keyword>
<dbReference type="Gene3D" id="3.40.50.720">
    <property type="entry name" value="NAD(P)-binding Rossmann-like Domain"/>
    <property type="match status" value="1"/>
</dbReference>
<dbReference type="PANTHER" id="PTHR11728">
    <property type="entry name" value="GLYCEROL-3-PHOSPHATE DEHYDROGENASE"/>
    <property type="match status" value="1"/>
</dbReference>
<evidence type="ECO:0000256" key="12">
    <source>
        <dbReference type="RuleBase" id="RU000437"/>
    </source>
</evidence>
<gene>
    <name evidence="8" type="primary">gpsA</name>
    <name evidence="16" type="ORF">Gocc_2403</name>
</gene>
<feature type="binding site" evidence="8">
    <location>
        <position position="267"/>
    </location>
    <ligand>
        <name>NADPH</name>
        <dbReference type="ChEBI" id="CHEBI:57783"/>
    </ligand>
</feature>
<reference evidence="16 17" key="1">
    <citation type="submission" date="2018-07" db="EMBL/GenBank/DDBJ databases">
        <title>High-quality-draft genome sequence of Gaiella occulta.</title>
        <authorList>
            <person name="Severino R."/>
            <person name="Froufe H.J.C."/>
            <person name="Rainey F.A."/>
            <person name="Barroso C."/>
            <person name="Albuquerque L."/>
            <person name="Lobo-Da-Cunha A."/>
            <person name="Da Costa M.S."/>
            <person name="Egas C."/>
        </authorList>
    </citation>
    <scope>NUCLEOTIDE SEQUENCE [LARGE SCALE GENOMIC DNA]</scope>
    <source>
        <strain evidence="16 17">F2-233</strain>
    </source>
</reference>
<dbReference type="GO" id="GO:0046168">
    <property type="term" value="P:glycerol-3-phosphate catabolic process"/>
    <property type="evidence" value="ECO:0007669"/>
    <property type="project" value="InterPro"/>
</dbReference>
<keyword evidence="8" id="KW-0963">Cytoplasm</keyword>
<feature type="binding site" evidence="8">
    <location>
        <position position="244"/>
    </location>
    <ligand>
        <name>sn-glycerol 3-phosphate</name>
        <dbReference type="ChEBI" id="CHEBI:57597"/>
    </ligand>
</feature>
<feature type="binding site" evidence="11">
    <location>
        <begin position="7"/>
        <end position="12"/>
    </location>
    <ligand>
        <name>NAD(+)</name>
        <dbReference type="ChEBI" id="CHEBI:57540"/>
    </ligand>
</feature>
<comment type="similarity">
    <text evidence="1 8 12">Belongs to the NAD-dependent glycerol-3-phosphate dehydrogenase family.</text>
</comment>
<dbReference type="OrthoDB" id="9812273at2"/>
<accession>A0A7M2YW87</accession>
<evidence type="ECO:0000313" key="16">
    <source>
        <dbReference type="EMBL" id="RDI73839.1"/>
    </source>
</evidence>
<dbReference type="GO" id="GO:0051287">
    <property type="term" value="F:NAD binding"/>
    <property type="evidence" value="ECO:0007669"/>
    <property type="project" value="InterPro"/>
</dbReference>
<feature type="domain" description="Glycerol-3-phosphate dehydrogenase NAD-dependent N-terminal" evidence="14">
    <location>
        <begin position="4"/>
        <end position="148"/>
    </location>
</feature>
<dbReference type="InterPro" id="IPR008927">
    <property type="entry name" value="6-PGluconate_DH-like_C_sf"/>
</dbReference>
<dbReference type="GO" id="GO:0046167">
    <property type="term" value="P:glycerol-3-phosphate biosynthetic process"/>
    <property type="evidence" value="ECO:0007669"/>
    <property type="project" value="UniProtKB-UniRule"/>
</dbReference>
<evidence type="ECO:0000256" key="8">
    <source>
        <dbReference type="HAMAP-Rule" id="MF_00394"/>
    </source>
</evidence>
<feature type="binding site" evidence="8">
    <location>
        <position position="232"/>
    </location>
    <ligand>
        <name>sn-glycerol 3-phosphate</name>
        <dbReference type="ChEBI" id="CHEBI:57597"/>
    </ligand>
</feature>
<dbReference type="PANTHER" id="PTHR11728:SF1">
    <property type="entry name" value="GLYCEROL-3-PHOSPHATE DEHYDROGENASE [NAD(+)] 2, CHLOROPLASTIC"/>
    <property type="match status" value="1"/>
</dbReference>
<evidence type="ECO:0000256" key="2">
    <source>
        <dbReference type="ARBA" id="ARBA00022516"/>
    </source>
</evidence>
<feature type="binding site" evidence="8">
    <location>
        <position position="243"/>
    </location>
    <ligand>
        <name>sn-glycerol 3-phosphate</name>
        <dbReference type="ChEBI" id="CHEBI:57597"/>
    </ligand>
</feature>